<dbReference type="InterPro" id="IPR023352">
    <property type="entry name" value="MAPEG-like_dom_sf"/>
</dbReference>
<proteinExistence type="predicted"/>
<feature type="transmembrane region" description="Helical" evidence="5">
    <location>
        <begin position="122"/>
        <end position="144"/>
    </location>
</feature>
<organism evidence="6 7">
    <name type="scientific">Pontixanthobacter gangjinensis</name>
    <dbReference type="NCBI Taxonomy" id="1028742"/>
    <lineage>
        <taxon>Bacteria</taxon>
        <taxon>Pseudomonadati</taxon>
        <taxon>Pseudomonadota</taxon>
        <taxon>Alphaproteobacteria</taxon>
        <taxon>Sphingomonadales</taxon>
        <taxon>Erythrobacteraceae</taxon>
        <taxon>Pontixanthobacter</taxon>
    </lineage>
</organism>
<evidence type="ECO:0000256" key="1">
    <source>
        <dbReference type="ARBA" id="ARBA00004370"/>
    </source>
</evidence>
<dbReference type="EMBL" id="WTYS01000001">
    <property type="protein sequence ID" value="MXO57248.1"/>
    <property type="molecule type" value="Genomic_DNA"/>
</dbReference>
<dbReference type="GO" id="GO:0016020">
    <property type="term" value="C:membrane"/>
    <property type="evidence" value="ECO:0007669"/>
    <property type="project" value="UniProtKB-SubCell"/>
</dbReference>
<feature type="transmembrane region" description="Helical" evidence="5">
    <location>
        <begin position="6"/>
        <end position="26"/>
    </location>
</feature>
<name>A0A6I4SPE6_9SPHN</name>
<evidence type="ECO:0000313" key="6">
    <source>
        <dbReference type="EMBL" id="MXO57248.1"/>
    </source>
</evidence>
<comment type="subcellular location">
    <subcellularLocation>
        <location evidence="1">Membrane</location>
    </subcellularLocation>
</comment>
<evidence type="ECO:0000256" key="5">
    <source>
        <dbReference type="SAM" id="Phobius"/>
    </source>
</evidence>
<keyword evidence="2 5" id="KW-0812">Transmembrane</keyword>
<evidence type="ECO:0000256" key="2">
    <source>
        <dbReference type="ARBA" id="ARBA00022692"/>
    </source>
</evidence>
<reference evidence="6 7" key="1">
    <citation type="submission" date="2019-12" db="EMBL/GenBank/DDBJ databases">
        <title>Genomic-based taxomic classification of the family Erythrobacteraceae.</title>
        <authorList>
            <person name="Xu L."/>
        </authorList>
    </citation>
    <scope>NUCLEOTIDE SEQUENCE [LARGE SCALE GENOMIC DNA]</scope>
    <source>
        <strain evidence="6 7">JCM 17802</strain>
    </source>
</reference>
<keyword evidence="4 5" id="KW-0472">Membrane</keyword>
<feature type="transmembrane region" description="Helical" evidence="5">
    <location>
        <begin position="76"/>
        <end position="102"/>
    </location>
</feature>
<sequence length="148" mass="16414">MIQADIFQPVVVLLAWTMVMWAWMYATRIPAMSKAPEIEDPAKLVGTTGASLRGKLPDRVNWKADNYNHLHEAPTVFYAVAIVLALVGQGDGMNALLAWIYVGLRIIHSLVQVTANRVLARFVLFALSSLVLIALIFHAAITVFDIHF</sequence>
<evidence type="ECO:0000256" key="3">
    <source>
        <dbReference type="ARBA" id="ARBA00022989"/>
    </source>
</evidence>
<gene>
    <name evidence="6" type="ORF">GRI36_10175</name>
</gene>
<dbReference type="Pfam" id="PF01124">
    <property type="entry name" value="MAPEG"/>
    <property type="match status" value="1"/>
</dbReference>
<dbReference type="AlphaFoldDB" id="A0A6I4SPE6"/>
<protein>
    <submittedName>
        <fullName evidence="6">MAPEG family protein</fullName>
    </submittedName>
</protein>
<accession>A0A6I4SPE6</accession>
<dbReference type="Gene3D" id="1.20.120.550">
    <property type="entry name" value="Membrane associated eicosanoid/glutathione metabolism-like domain"/>
    <property type="match status" value="1"/>
</dbReference>
<evidence type="ECO:0000313" key="7">
    <source>
        <dbReference type="Proteomes" id="UP000468943"/>
    </source>
</evidence>
<keyword evidence="7" id="KW-1185">Reference proteome</keyword>
<dbReference type="OrthoDB" id="5516290at2"/>
<dbReference type="Proteomes" id="UP000468943">
    <property type="component" value="Unassembled WGS sequence"/>
</dbReference>
<dbReference type="RefSeq" id="WP_160598356.1">
    <property type="nucleotide sequence ID" value="NZ_WTYS01000001.1"/>
</dbReference>
<comment type="caution">
    <text evidence="6">The sequence shown here is derived from an EMBL/GenBank/DDBJ whole genome shotgun (WGS) entry which is preliminary data.</text>
</comment>
<dbReference type="InterPro" id="IPR001129">
    <property type="entry name" value="Membr-assoc_MAPEG"/>
</dbReference>
<dbReference type="SUPFAM" id="SSF161084">
    <property type="entry name" value="MAPEG domain-like"/>
    <property type="match status" value="1"/>
</dbReference>
<evidence type="ECO:0000256" key="4">
    <source>
        <dbReference type="ARBA" id="ARBA00023136"/>
    </source>
</evidence>
<keyword evidence="3 5" id="KW-1133">Transmembrane helix</keyword>